<keyword evidence="5 8" id="KW-1133">Transmembrane helix</keyword>
<evidence type="ECO:0000256" key="4">
    <source>
        <dbReference type="ARBA" id="ARBA00022692"/>
    </source>
</evidence>
<feature type="transmembrane region" description="Helical" evidence="8">
    <location>
        <begin position="189"/>
        <end position="209"/>
    </location>
</feature>
<name>A0AAN9C2M5_9CAEN</name>
<feature type="transmembrane region" description="Helical" evidence="8">
    <location>
        <begin position="476"/>
        <end position="498"/>
    </location>
</feature>
<evidence type="ECO:0008006" key="11">
    <source>
        <dbReference type="Google" id="ProtNLM"/>
    </source>
</evidence>
<dbReference type="GO" id="GO:0034632">
    <property type="term" value="F:retinol transmembrane transporter activity"/>
    <property type="evidence" value="ECO:0007669"/>
    <property type="project" value="InterPro"/>
</dbReference>
<protein>
    <recommendedName>
        <fullName evidence="11">Receptor for retinol uptake STRA6</fullName>
    </recommendedName>
</protein>
<feature type="transmembrane region" description="Helical" evidence="8">
    <location>
        <begin position="147"/>
        <end position="169"/>
    </location>
</feature>
<feature type="transmembrane region" description="Helical" evidence="8">
    <location>
        <begin position="116"/>
        <end position="135"/>
    </location>
</feature>
<dbReference type="GO" id="GO:0071939">
    <property type="term" value="P:vitamin A import into cell"/>
    <property type="evidence" value="ECO:0007669"/>
    <property type="project" value="TreeGrafter"/>
</dbReference>
<dbReference type="Pfam" id="PF14752">
    <property type="entry name" value="RBP_receptor"/>
    <property type="match status" value="1"/>
</dbReference>
<feature type="transmembrane region" description="Helical" evidence="8">
    <location>
        <begin position="266"/>
        <end position="286"/>
    </location>
</feature>
<evidence type="ECO:0000313" key="9">
    <source>
        <dbReference type="EMBL" id="KAK7116272.1"/>
    </source>
</evidence>
<keyword evidence="10" id="KW-1185">Reference proteome</keyword>
<dbReference type="Proteomes" id="UP001374579">
    <property type="component" value="Unassembled WGS sequence"/>
</dbReference>
<feature type="transmembrane region" description="Helical" evidence="8">
    <location>
        <begin position="391"/>
        <end position="416"/>
    </location>
</feature>
<reference evidence="9 10" key="1">
    <citation type="submission" date="2024-02" db="EMBL/GenBank/DDBJ databases">
        <title>Chromosome-scale genome assembly of the rough periwinkle Littorina saxatilis.</title>
        <authorList>
            <person name="De Jode A."/>
            <person name="Faria R."/>
            <person name="Formenti G."/>
            <person name="Sims Y."/>
            <person name="Smith T.P."/>
            <person name="Tracey A."/>
            <person name="Wood J.M.D."/>
            <person name="Zagrodzka Z.B."/>
            <person name="Johannesson K."/>
            <person name="Butlin R.K."/>
            <person name="Leder E.H."/>
        </authorList>
    </citation>
    <scope>NUCLEOTIDE SEQUENCE [LARGE SCALE GENOMIC DNA]</scope>
    <source>
        <strain evidence="9">Snail1</strain>
        <tissue evidence="9">Muscle</tissue>
    </source>
</reference>
<dbReference type="PANTHER" id="PTHR21444:SF15">
    <property type="entry name" value="RECEPTOR FOR RETINOL UPTAKE STRA6"/>
    <property type="match status" value="1"/>
</dbReference>
<dbReference type="GO" id="GO:0005886">
    <property type="term" value="C:plasma membrane"/>
    <property type="evidence" value="ECO:0007669"/>
    <property type="project" value="UniProtKB-SubCell"/>
</dbReference>
<proteinExistence type="predicted"/>
<keyword evidence="6 8" id="KW-0472">Membrane</keyword>
<evidence type="ECO:0000256" key="3">
    <source>
        <dbReference type="ARBA" id="ARBA00022475"/>
    </source>
</evidence>
<sequence>MGDNNDFFTISTYIKYATIPSVVILLILTLLQRRARPNRCGYHWPSLVVPMRFLDGYEDRWSYALSFGAIASILISVFFQTVFNSDTNSDQYDGTSTNDALFCGTYNSTSNICDEVWVRTLLLQVQSLVASLVCAPHFACITTPYKLVGAILGFSYSIFWIVFYIVGAVRSEEYYDKTVGTLMLLRDVPIILCFTGLCIRSVWAVYICYRDKRIRVQVVDNVVERHQVDHVASLFQPPAEEPPPPEGIVEKVKAKVKPEMFPHFKLPTRIICVAFVQVIIIYYIGISVTESGVLIRRVIKGLLAYGDSELNATDSVLDSGIVIRIYDGTYVIAEILGLLSSVIYITLFVKNYRINMINIYKGNKRTYLGKNQTSSKHVAESLRLPGYQIAYIVWGFLTIFFVILMIVGVISFGIYILDKMGILKSTVDSVLQTLSVPASTIAVFYLQILLVRMFLLQPKVNEEDQDYPLNIDNRRLYEVVSYLLVFSNLVVGLASALLRTLKSFILGVIFLGRLDRCLLMKGFENLDPGYMAYVGTLLVDNAHNNPVMRAFCAVLMRLNCKVTDRKTLGLTMLREPDKLCSNSPAARRWHLAYTLLNNPDLLPRRKLALLLTRGMESDDNADNSEKDATATFRYSKRKLAASIRRDSGDKELHKFSGSGGFGGNDVLPEVKIISPEGKDKTGAWVEDGVHENGAEEPDSMTAVQNPAYFEIVRDTHGQPLEKGNRSYV</sequence>
<dbReference type="EMBL" id="JBAMIC010000001">
    <property type="protein sequence ID" value="KAK7116272.1"/>
    <property type="molecule type" value="Genomic_DNA"/>
</dbReference>
<comment type="caution">
    <text evidence="9">The sequence shown here is derived from an EMBL/GenBank/DDBJ whole genome shotgun (WGS) entry which is preliminary data.</text>
</comment>
<comment type="subcellular location">
    <subcellularLocation>
        <location evidence="1">Cell membrane</location>
        <topology evidence="1">Multi-pass membrane protein</topology>
    </subcellularLocation>
</comment>
<accession>A0AAN9C2M5</accession>
<keyword evidence="3" id="KW-1003">Cell membrane</keyword>
<feature type="transmembrane region" description="Helical" evidence="8">
    <location>
        <begin position="61"/>
        <end position="83"/>
    </location>
</feature>
<keyword evidence="4 8" id="KW-0812">Transmembrane</keyword>
<dbReference type="PANTHER" id="PTHR21444">
    <property type="entry name" value="COILED-COIL DOMAIN-CONTAINING PROTEIN 180"/>
    <property type="match status" value="1"/>
</dbReference>
<feature type="transmembrane region" description="Helical" evidence="8">
    <location>
        <begin position="330"/>
        <end position="349"/>
    </location>
</feature>
<dbReference type="GO" id="GO:0038023">
    <property type="term" value="F:signaling receptor activity"/>
    <property type="evidence" value="ECO:0007669"/>
    <property type="project" value="InterPro"/>
</dbReference>
<evidence type="ECO:0000313" key="10">
    <source>
        <dbReference type="Proteomes" id="UP001374579"/>
    </source>
</evidence>
<gene>
    <name evidence="9" type="ORF">V1264_001984</name>
</gene>
<evidence type="ECO:0000256" key="8">
    <source>
        <dbReference type="SAM" id="Phobius"/>
    </source>
</evidence>
<dbReference type="AlphaFoldDB" id="A0AAN9C2M5"/>
<keyword evidence="2" id="KW-0813">Transport</keyword>
<dbReference type="InterPro" id="IPR026612">
    <property type="entry name" value="STRA6-like"/>
</dbReference>
<evidence type="ECO:0000256" key="7">
    <source>
        <dbReference type="ARBA" id="ARBA00023170"/>
    </source>
</evidence>
<organism evidence="9 10">
    <name type="scientific">Littorina saxatilis</name>
    <dbReference type="NCBI Taxonomy" id="31220"/>
    <lineage>
        <taxon>Eukaryota</taxon>
        <taxon>Metazoa</taxon>
        <taxon>Spiralia</taxon>
        <taxon>Lophotrochozoa</taxon>
        <taxon>Mollusca</taxon>
        <taxon>Gastropoda</taxon>
        <taxon>Caenogastropoda</taxon>
        <taxon>Littorinimorpha</taxon>
        <taxon>Littorinoidea</taxon>
        <taxon>Littorinidae</taxon>
        <taxon>Littorina</taxon>
    </lineage>
</organism>
<evidence type="ECO:0000256" key="6">
    <source>
        <dbReference type="ARBA" id="ARBA00023136"/>
    </source>
</evidence>
<feature type="transmembrane region" description="Helical" evidence="8">
    <location>
        <begin position="436"/>
        <end position="455"/>
    </location>
</feature>
<keyword evidence="7" id="KW-0675">Receptor</keyword>
<evidence type="ECO:0000256" key="2">
    <source>
        <dbReference type="ARBA" id="ARBA00022448"/>
    </source>
</evidence>
<evidence type="ECO:0000256" key="1">
    <source>
        <dbReference type="ARBA" id="ARBA00004651"/>
    </source>
</evidence>
<feature type="transmembrane region" description="Helical" evidence="8">
    <location>
        <begin position="13"/>
        <end position="31"/>
    </location>
</feature>
<evidence type="ECO:0000256" key="5">
    <source>
        <dbReference type="ARBA" id="ARBA00022989"/>
    </source>
</evidence>